<name>A0A4P6MY14_9MICO</name>
<organism evidence="4 5">
    <name type="scientific">Janibacter limosus</name>
    <dbReference type="NCBI Taxonomy" id="53458"/>
    <lineage>
        <taxon>Bacteria</taxon>
        <taxon>Bacillati</taxon>
        <taxon>Actinomycetota</taxon>
        <taxon>Actinomycetes</taxon>
        <taxon>Micrococcales</taxon>
        <taxon>Intrasporangiaceae</taxon>
        <taxon>Janibacter</taxon>
    </lineage>
</organism>
<dbReference type="PANTHER" id="PTHR30137">
    <property type="entry name" value="LUCIFERASE-LIKE MONOOXYGENASE"/>
    <property type="match status" value="1"/>
</dbReference>
<dbReference type="Pfam" id="PF00296">
    <property type="entry name" value="Bac_luciferase"/>
    <property type="match status" value="1"/>
</dbReference>
<evidence type="ECO:0000313" key="5">
    <source>
        <dbReference type="Proteomes" id="UP000290408"/>
    </source>
</evidence>
<comment type="similarity">
    <text evidence="1">To bacterial alkanal monooxygenase alpha and beta chains.</text>
</comment>
<feature type="region of interest" description="Disordered" evidence="2">
    <location>
        <begin position="1"/>
        <end position="24"/>
    </location>
</feature>
<dbReference type="EMBL" id="CP036164">
    <property type="protein sequence ID" value="QBF48086.1"/>
    <property type="molecule type" value="Genomic_DNA"/>
</dbReference>
<dbReference type="GO" id="GO:0005829">
    <property type="term" value="C:cytosol"/>
    <property type="evidence" value="ECO:0007669"/>
    <property type="project" value="TreeGrafter"/>
</dbReference>
<dbReference type="STRING" id="1216970.GCA_001570985_02661"/>
<feature type="domain" description="Luciferase-like" evidence="3">
    <location>
        <begin position="51"/>
        <end position="331"/>
    </location>
</feature>
<proteinExistence type="predicted"/>
<dbReference type="FunFam" id="3.20.20.30:FF:000002">
    <property type="entry name" value="LLM class flavin-dependent oxidoreductase"/>
    <property type="match status" value="1"/>
</dbReference>
<accession>A0A4P6MY14</accession>
<gene>
    <name evidence="4" type="ORF">EXU32_16540</name>
</gene>
<dbReference type="NCBIfam" id="TIGR03558">
    <property type="entry name" value="oxido_grp_1"/>
    <property type="match status" value="1"/>
</dbReference>
<dbReference type="SUPFAM" id="SSF51679">
    <property type="entry name" value="Bacterial luciferase-like"/>
    <property type="match status" value="1"/>
</dbReference>
<sequence>MSRRVGAAPDNPPSPGSSRVSSGNTRRAAGVVAGVLPKLSLLDLATVGRDQPISEALADTVTLAQRADELGSFERLWFAEHHNMSRIASAATSVLIAHVAARTERIRVGSGGVMLPNHSPLVIAEQFGTLAELYPDRIDLGLGRAPGTDGATMRALRTDPRAAESFPQDVRELQGYLSGDTLIDGIHAYPGRGTRVPLYVLGSSLFGAQLAAAYGLPYAFASHFAPDALQQAVRVYRERFTPSEQLSSPYVIAAANVVAADDSATATELADKVLRARVRMLAGRVGSGSLDEDMVTALMDSAVGAQARHMLTHTIVGDPEQVASGLSDFAALADADELILTNPAPGLDERVRTLEILAGLVGRAS</sequence>
<dbReference type="OrthoDB" id="9780518at2"/>
<evidence type="ECO:0000259" key="3">
    <source>
        <dbReference type="Pfam" id="PF00296"/>
    </source>
</evidence>
<evidence type="ECO:0000256" key="2">
    <source>
        <dbReference type="SAM" id="MobiDB-lite"/>
    </source>
</evidence>
<evidence type="ECO:0000313" key="4">
    <source>
        <dbReference type="EMBL" id="QBF48086.1"/>
    </source>
</evidence>
<dbReference type="GO" id="GO:0016705">
    <property type="term" value="F:oxidoreductase activity, acting on paired donors, with incorporation or reduction of molecular oxygen"/>
    <property type="evidence" value="ECO:0007669"/>
    <property type="project" value="InterPro"/>
</dbReference>
<evidence type="ECO:0000256" key="1">
    <source>
        <dbReference type="ARBA" id="ARBA00007789"/>
    </source>
</evidence>
<dbReference type="Proteomes" id="UP000290408">
    <property type="component" value="Chromosome"/>
</dbReference>
<dbReference type="InterPro" id="IPR019949">
    <property type="entry name" value="CmoO-like"/>
</dbReference>
<dbReference type="AlphaFoldDB" id="A0A4P6MY14"/>
<dbReference type="Gene3D" id="3.20.20.30">
    <property type="entry name" value="Luciferase-like domain"/>
    <property type="match status" value="1"/>
</dbReference>
<keyword evidence="5" id="KW-1185">Reference proteome</keyword>
<protein>
    <submittedName>
        <fullName evidence="4">LLM class flavin-dependent oxidoreductase</fullName>
    </submittedName>
</protein>
<dbReference type="InterPro" id="IPR036661">
    <property type="entry name" value="Luciferase-like_sf"/>
</dbReference>
<dbReference type="InterPro" id="IPR011251">
    <property type="entry name" value="Luciferase-like_dom"/>
</dbReference>
<dbReference type="InterPro" id="IPR050766">
    <property type="entry name" value="Bact_Lucif_Oxidored"/>
</dbReference>
<dbReference type="KEGG" id="jli:EXU32_16540"/>
<dbReference type="PANTHER" id="PTHR30137:SF6">
    <property type="entry name" value="LUCIFERASE-LIKE MONOOXYGENASE"/>
    <property type="match status" value="1"/>
</dbReference>
<reference evidence="4 5" key="1">
    <citation type="submission" date="2019-02" db="EMBL/GenBank/DDBJ databases">
        <title>Genomic data mining of an Antarctic deep-sea actinobacterium, Janibacterlimosus P3-3-X1.</title>
        <authorList>
            <person name="Liao L."/>
            <person name="Chen B."/>
        </authorList>
    </citation>
    <scope>NUCLEOTIDE SEQUENCE [LARGE SCALE GENOMIC DNA]</scope>
    <source>
        <strain evidence="4 5">P3-3-X1</strain>
    </source>
</reference>